<proteinExistence type="predicted"/>
<keyword evidence="3" id="KW-1185">Reference proteome</keyword>
<comment type="caution">
    <text evidence="2">The sequence shown here is derived from an EMBL/GenBank/DDBJ whole genome shotgun (WGS) entry which is preliminary data.</text>
</comment>
<dbReference type="Gene3D" id="1.10.260.40">
    <property type="entry name" value="lambda repressor-like DNA-binding domains"/>
    <property type="match status" value="1"/>
</dbReference>
<evidence type="ECO:0000313" key="3">
    <source>
        <dbReference type="Proteomes" id="UP000669179"/>
    </source>
</evidence>
<dbReference type="PROSITE" id="PS50943">
    <property type="entry name" value="HTH_CROC1"/>
    <property type="match status" value="1"/>
</dbReference>
<name>A0A939PT77_9ACTN</name>
<dbReference type="InterPro" id="IPR001387">
    <property type="entry name" value="Cro/C1-type_HTH"/>
</dbReference>
<dbReference type="InterPro" id="IPR043917">
    <property type="entry name" value="DUF5753"/>
</dbReference>
<dbReference type="Proteomes" id="UP000669179">
    <property type="component" value="Unassembled WGS sequence"/>
</dbReference>
<evidence type="ECO:0000259" key="1">
    <source>
        <dbReference type="PROSITE" id="PS50943"/>
    </source>
</evidence>
<dbReference type="Pfam" id="PF13560">
    <property type="entry name" value="HTH_31"/>
    <property type="match status" value="1"/>
</dbReference>
<dbReference type="InterPro" id="IPR010982">
    <property type="entry name" value="Lambda_DNA-bd_dom_sf"/>
</dbReference>
<protein>
    <submittedName>
        <fullName evidence="2">Helix-turn-helix transcriptional regulator</fullName>
    </submittedName>
</protein>
<dbReference type="AlphaFoldDB" id="A0A939PT77"/>
<accession>A0A939PT77</accession>
<dbReference type="EMBL" id="JAGEOJ010000045">
    <property type="protein sequence ID" value="MBO2455868.1"/>
    <property type="molecule type" value="Genomic_DNA"/>
</dbReference>
<sequence length="269" mass="30544">MPRRESPNPGDSLWSLIAVQLRRHRDERGLSGADLAELFDRDRSTISRLESGEIKLTEELARIADDAWSTGDLFVTLVRFAKEGHDREWFQTHTALEARASEQRIWEALWIPGLLQTESYTRAQVTAAGFLDIDERVAKRMKRQESLNRNPPPLMRVILDEGVITQPVGSPEIMHEQLARLLELAALPNITIRIVPKSTGAHVGRDGSFKILTVDGEDSAYIEAAEEGRLVQDATDVRSFRLRFDRISDRALDADTSMQRIREVMEGFR</sequence>
<dbReference type="RefSeq" id="WP_208264109.1">
    <property type="nucleotide sequence ID" value="NZ_JAGEOJ010000045.1"/>
</dbReference>
<dbReference type="Pfam" id="PF19054">
    <property type="entry name" value="DUF5753"/>
    <property type="match status" value="1"/>
</dbReference>
<dbReference type="GO" id="GO:0003677">
    <property type="term" value="F:DNA binding"/>
    <property type="evidence" value="ECO:0007669"/>
    <property type="project" value="InterPro"/>
</dbReference>
<gene>
    <name evidence="2" type="ORF">J4573_52950</name>
</gene>
<reference evidence="2" key="1">
    <citation type="submission" date="2021-03" db="EMBL/GenBank/DDBJ databases">
        <authorList>
            <person name="Kanchanasin P."/>
            <person name="Saeng-In P."/>
            <person name="Phongsopitanun W."/>
            <person name="Yuki M."/>
            <person name="Kudo T."/>
            <person name="Ohkuma M."/>
            <person name="Tanasupawat S."/>
        </authorList>
    </citation>
    <scope>NUCLEOTIDE SEQUENCE</scope>
    <source>
        <strain evidence="2">GKU 128</strain>
    </source>
</reference>
<evidence type="ECO:0000313" key="2">
    <source>
        <dbReference type="EMBL" id="MBO2455868.1"/>
    </source>
</evidence>
<dbReference type="SMART" id="SM00530">
    <property type="entry name" value="HTH_XRE"/>
    <property type="match status" value="1"/>
</dbReference>
<organism evidence="2 3">
    <name type="scientific">Actinomadura barringtoniae</name>
    <dbReference type="NCBI Taxonomy" id="1427535"/>
    <lineage>
        <taxon>Bacteria</taxon>
        <taxon>Bacillati</taxon>
        <taxon>Actinomycetota</taxon>
        <taxon>Actinomycetes</taxon>
        <taxon>Streptosporangiales</taxon>
        <taxon>Thermomonosporaceae</taxon>
        <taxon>Actinomadura</taxon>
    </lineage>
</organism>
<dbReference type="CDD" id="cd00093">
    <property type="entry name" value="HTH_XRE"/>
    <property type="match status" value="1"/>
</dbReference>
<feature type="domain" description="HTH cro/C1-type" evidence="1">
    <location>
        <begin position="21"/>
        <end position="65"/>
    </location>
</feature>
<dbReference type="SUPFAM" id="SSF47413">
    <property type="entry name" value="lambda repressor-like DNA-binding domains"/>
    <property type="match status" value="1"/>
</dbReference>